<gene>
    <name evidence="13" type="ORF">OJ962_03255</name>
</gene>
<dbReference type="SMART" id="SM00387">
    <property type="entry name" value="HATPase_c"/>
    <property type="match status" value="1"/>
</dbReference>
<dbReference type="InterPro" id="IPR050736">
    <property type="entry name" value="Sensor_HK_Regulatory"/>
</dbReference>
<comment type="catalytic activity">
    <reaction evidence="1">
        <text>ATP + protein L-histidine = ADP + protein N-phospho-L-histidine.</text>
        <dbReference type="EC" id="2.7.13.3"/>
    </reaction>
</comment>
<evidence type="ECO:0000256" key="9">
    <source>
        <dbReference type="ARBA" id="ARBA00023012"/>
    </source>
</evidence>
<dbReference type="Gene3D" id="6.10.340.10">
    <property type="match status" value="1"/>
</dbReference>
<dbReference type="Pfam" id="PF02518">
    <property type="entry name" value="HATPase_c"/>
    <property type="match status" value="1"/>
</dbReference>
<feature type="transmembrane region" description="Helical" evidence="10">
    <location>
        <begin position="96"/>
        <end position="114"/>
    </location>
</feature>
<evidence type="ECO:0000256" key="7">
    <source>
        <dbReference type="ARBA" id="ARBA00022777"/>
    </source>
</evidence>
<dbReference type="Pfam" id="PF00512">
    <property type="entry name" value="HisKA"/>
    <property type="match status" value="1"/>
</dbReference>
<dbReference type="InterPro" id="IPR003661">
    <property type="entry name" value="HisK_dim/P_dom"/>
</dbReference>
<dbReference type="PANTHER" id="PTHR43711">
    <property type="entry name" value="TWO-COMPONENT HISTIDINE KINASE"/>
    <property type="match status" value="1"/>
</dbReference>
<comment type="subcellular location">
    <subcellularLocation>
        <location evidence="2">Cell membrane</location>
    </subcellularLocation>
</comment>
<evidence type="ECO:0000259" key="11">
    <source>
        <dbReference type="PROSITE" id="PS50109"/>
    </source>
</evidence>
<dbReference type="RefSeq" id="WP_202955353.1">
    <property type="nucleotide sequence ID" value="NZ_JAPCID010000004.1"/>
</dbReference>
<dbReference type="InterPro" id="IPR003594">
    <property type="entry name" value="HATPase_dom"/>
</dbReference>
<evidence type="ECO:0000313" key="14">
    <source>
        <dbReference type="Proteomes" id="UP001147700"/>
    </source>
</evidence>
<evidence type="ECO:0000256" key="10">
    <source>
        <dbReference type="SAM" id="Phobius"/>
    </source>
</evidence>
<feature type="transmembrane region" description="Helical" evidence="10">
    <location>
        <begin position="7"/>
        <end position="28"/>
    </location>
</feature>
<comment type="caution">
    <text evidence="13">The sequence shown here is derived from an EMBL/GenBank/DDBJ whole genome shotgun (WGS) entry which is preliminary data.</text>
</comment>
<dbReference type="Proteomes" id="UP001147700">
    <property type="component" value="Unassembled WGS sequence"/>
</dbReference>
<dbReference type="PROSITE" id="PS50109">
    <property type="entry name" value="HIS_KIN"/>
    <property type="match status" value="1"/>
</dbReference>
<dbReference type="SUPFAM" id="SSF55874">
    <property type="entry name" value="ATPase domain of HSP90 chaperone/DNA topoisomerase II/histidine kinase"/>
    <property type="match status" value="1"/>
</dbReference>
<dbReference type="PROSITE" id="PS50885">
    <property type="entry name" value="HAMP"/>
    <property type="match status" value="1"/>
</dbReference>
<feature type="transmembrane region" description="Helical" evidence="10">
    <location>
        <begin position="34"/>
        <end position="55"/>
    </location>
</feature>
<keyword evidence="9" id="KW-0902">Two-component regulatory system</keyword>
<evidence type="ECO:0000256" key="2">
    <source>
        <dbReference type="ARBA" id="ARBA00004236"/>
    </source>
</evidence>
<keyword evidence="4" id="KW-0597">Phosphoprotein</keyword>
<dbReference type="InterPro" id="IPR004358">
    <property type="entry name" value="Sig_transdc_His_kin-like_C"/>
</dbReference>
<proteinExistence type="predicted"/>
<dbReference type="CDD" id="cd00075">
    <property type="entry name" value="HATPase"/>
    <property type="match status" value="1"/>
</dbReference>
<reference evidence="13" key="1">
    <citation type="submission" date="2022-10" db="EMBL/GenBank/DDBJ databases">
        <title>The WGS of Solirubrobacter sp. CPCC 204708.</title>
        <authorList>
            <person name="Jiang Z."/>
        </authorList>
    </citation>
    <scope>NUCLEOTIDE SEQUENCE</scope>
    <source>
        <strain evidence="13">CPCC 204708</strain>
    </source>
</reference>
<dbReference type="InterPro" id="IPR036890">
    <property type="entry name" value="HATPase_C_sf"/>
</dbReference>
<dbReference type="Gene3D" id="3.30.565.10">
    <property type="entry name" value="Histidine kinase-like ATPase, C-terminal domain"/>
    <property type="match status" value="1"/>
</dbReference>
<evidence type="ECO:0000256" key="4">
    <source>
        <dbReference type="ARBA" id="ARBA00022553"/>
    </source>
</evidence>
<accession>A0ABT4RD81</accession>
<dbReference type="Gene3D" id="1.10.287.130">
    <property type="match status" value="1"/>
</dbReference>
<keyword evidence="7 13" id="KW-0418">Kinase</keyword>
<dbReference type="InterPro" id="IPR036097">
    <property type="entry name" value="HisK_dim/P_sf"/>
</dbReference>
<dbReference type="InterPro" id="IPR003660">
    <property type="entry name" value="HAMP_dom"/>
</dbReference>
<feature type="transmembrane region" description="Helical" evidence="10">
    <location>
        <begin position="67"/>
        <end position="90"/>
    </location>
</feature>
<dbReference type="SUPFAM" id="SSF47384">
    <property type="entry name" value="Homodimeric domain of signal transducing histidine kinase"/>
    <property type="match status" value="1"/>
</dbReference>
<evidence type="ECO:0000256" key="3">
    <source>
        <dbReference type="ARBA" id="ARBA00012438"/>
    </source>
</evidence>
<name>A0ABT4RD81_9ACTN</name>
<dbReference type="GO" id="GO:0016301">
    <property type="term" value="F:kinase activity"/>
    <property type="evidence" value="ECO:0007669"/>
    <property type="project" value="UniProtKB-KW"/>
</dbReference>
<feature type="domain" description="HAMP" evidence="12">
    <location>
        <begin position="116"/>
        <end position="171"/>
    </location>
</feature>
<dbReference type="SMART" id="SM00388">
    <property type="entry name" value="HisKA"/>
    <property type="match status" value="1"/>
</dbReference>
<evidence type="ECO:0000256" key="1">
    <source>
        <dbReference type="ARBA" id="ARBA00000085"/>
    </source>
</evidence>
<evidence type="ECO:0000259" key="12">
    <source>
        <dbReference type="PROSITE" id="PS50885"/>
    </source>
</evidence>
<dbReference type="InterPro" id="IPR005467">
    <property type="entry name" value="His_kinase_dom"/>
</dbReference>
<evidence type="ECO:0000256" key="6">
    <source>
        <dbReference type="ARBA" id="ARBA00022692"/>
    </source>
</evidence>
<feature type="domain" description="Histidine kinase" evidence="11">
    <location>
        <begin position="179"/>
        <end position="393"/>
    </location>
</feature>
<evidence type="ECO:0000256" key="5">
    <source>
        <dbReference type="ARBA" id="ARBA00022679"/>
    </source>
</evidence>
<keyword evidence="10" id="KW-0472">Membrane</keyword>
<evidence type="ECO:0000256" key="8">
    <source>
        <dbReference type="ARBA" id="ARBA00022989"/>
    </source>
</evidence>
<sequence length="393" mass="42485">MGRRLPLRGLALALALSLALPAVVWLGYDDAPGAWVTLEIVAPLSVLTVLAGEWIARRRPGGLRRQFALVAGLGALALAAGVALFVWLMFLSSHDAVLTVLLAIYAAALVLWVTHRLGARALDDLDAVCTTLAAVGEGRRDVRVAPRGDDEITRVGQQVDEMIVRLDREERMRRELFAAVSHDLRTPITSLGLLATAIDDAIGDEATRREYAGRMNTHVRQLAALIDDLFDLTRLEARELTWTMERVAVHDLVSDAVEAMRPAAAAEAVDVHADLNGSVACSHGNPEQLSRVLFNLIQNAIHHTPPDGSVTVFVEDREQGVEVEVADTGAGIAAEQRERVFEPFFRGDASRRSPGAGLGLAISRAIVEAHGGSIWLEDATVGTRVRFRLPAQP</sequence>
<organism evidence="13 14">
    <name type="scientific">Solirubrobacter deserti</name>
    <dbReference type="NCBI Taxonomy" id="2282478"/>
    <lineage>
        <taxon>Bacteria</taxon>
        <taxon>Bacillati</taxon>
        <taxon>Actinomycetota</taxon>
        <taxon>Thermoleophilia</taxon>
        <taxon>Solirubrobacterales</taxon>
        <taxon>Solirubrobacteraceae</taxon>
        <taxon>Solirubrobacter</taxon>
    </lineage>
</organism>
<keyword evidence="14" id="KW-1185">Reference proteome</keyword>
<dbReference type="CDD" id="cd00082">
    <property type="entry name" value="HisKA"/>
    <property type="match status" value="1"/>
</dbReference>
<dbReference type="EMBL" id="JAPCID010000004">
    <property type="protein sequence ID" value="MDA0136500.1"/>
    <property type="molecule type" value="Genomic_DNA"/>
</dbReference>
<keyword evidence="6 10" id="KW-0812">Transmembrane</keyword>
<protein>
    <recommendedName>
        <fullName evidence="3">histidine kinase</fullName>
        <ecNumber evidence="3">2.7.13.3</ecNumber>
    </recommendedName>
</protein>
<dbReference type="EC" id="2.7.13.3" evidence="3"/>
<dbReference type="PRINTS" id="PR00344">
    <property type="entry name" value="BCTRLSENSOR"/>
</dbReference>
<evidence type="ECO:0000313" key="13">
    <source>
        <dbReference type="EMBL" id="MDA0136500.1"/>
    </source>
</evidence>
<keyword evidence="8 10" id="KW-1133">Transmembrane helix</keyword>
<dbReference type="PANTHER" id="PTHR43711:SF1">
    <property type="entry name" value="HISTIDINE KINASE 1"/>
    <property type="match status" value="1"/>
</dbReference>
<keyword evidence="5" id="KW-0808">Transferase</keyword>